<dbReference type="PANTHER" id="PTHR28163:SF1">
    <property type="entry name" value="PROTEIN PET117 HOMOLOG, MITOCHONDRIAL"/>
    <property type="match status" value="1"/>
</dbReference>
<dbReference type="Proteomes" id="UP001143981">
    <property type="component" value="Unassembled WGS sequence"/>
</dbReference>
<dbReference type="GO" id="GO:0033617">
    <property type="term" value="P:mitochondrial respiratory chain complex IV assembly"/>
    <property type="evidence" value="ECO:0007669"/>
    <property type="project" value="TreeGrafter"/>
</dbReference>
<evidence type="ECO:0000313" key="7">
    <source>
        <dbReference type="EMBL" id="KAJ1733647.1"/>
    </source>
</evidence>
<evidence type="ECO:0000256" key="4">
    <source>
        <dbReference type="ARBA" id="ARBA00023128"/>
    </source>
</evidence>
<reference evidence="7" key="1">
    <citation type="submission" date="2022-07" db="EMBL/GenBank/DDBJ databases">
        <title>Phylogenomic reconstructions and comparative analyses of Kickxellomycotina fungi.</title>
        <authorList>
            <person name="Reynolds N.K."/>
            <person name="Stajich J.E."/>
            <person name="Barry K."/>
            <person name="Grigoriev I.V."/>
            <person name="Crous P."/>
            <person name="Smith M.E."/>
        </authorList>
    </citation>
    <scope>NUCLEOTIDE SEQUENCE</scope>
    <source>
        <strain evidence="7">BCRC 34381</strain>
    </source>
</reference>
<evidence type="ECO:0000256" key="6">
    <source>
        <dbReference type="SAM" id="Phobius"/>
    </source>
</evidence>
<keyword evidence="3" id="KW-0809">Transit peptide</keyword>
<comment type="caution">
    <text evidence="7">The sequence shown here is derived from an EMBL/GenBank/DDBJ whole genome shotgun (WGS) entry which is preliminary data.</text>
</comment>
<dbReference type="GO" id="GO:0005739">
    <property type="term" value="C:mitochondrion"/>
    <property type="evidence" value="ECO:0007669"/>
    <property type="project" value="UniProtKB-SubCell"/>
</dbReference>
<accession>A0A9W8CY33</accession>
<keyword evidence="6" id="KW-0812">Transmembrane</keyword>
<keyword evidence="4" id="KW-0496">Mitochondrion</keyword>
<evidence type="ECO:0000256" key="2">
    <source>
        <dbReference type="ARBA" id="ARBA00008197"/>
    </source>
</evidence>
<dbReference type="AlphaFoldDB" id="A0A9W8CY33"/>
<dbReference type="InterPro" id="IPR031568">
    <property type="entry name" value="Pet117"/>
</dbReference>
<name>A0A9W8CY33_9FUNG</name>
<gene>
    <name evidence="7" type="ORF">LPJ61_001461</name>
</gene>
<dbReference type="OrthoDB" id="76305at2759"/>
<keyword evidence="6" id="KW-0472">Membrane</keyword>
<keyword evidence="6" id="KW-1133">Transmembrane helix</keyword>
<protein>
    <recommendedName>
        <fullName evidence="9">Cytochrome c oxidase assembly protein</fullName>
    </recommendedName>
</protein>
<comment type="similarity">
    <text evidence="2">Belongs to the PET117 family.</text>
</comment>
<dbReference type="Pfam" id="PF15786">
    <property type="entry name" value="PET117"/>
    <property type="match status" value="1"/>
</dbReference>
<evidence type="ECO:0000313" key="8">
    <source>
        <dbReference type="Proteomes" id="UP001143981"/>
    </source>
</evidence>
<evidence type="ECO:0000256" key="1">
    <source>
        <dbReference type="ARBA" id="ARBA00004173"/>
    </source>
</evidence>
<comment type="subcellular location">
    <subcellularLocation>
        <location evidence="1">Mitochondrion</location>
    </subcellularLocation>
</comment>
<dbReference type="PANTHER" id="PTHR28163">
    <property type="entry name" value="PROTEIN PET117 HOMOLOG, MITOCHONDRIAL"/>
    <property type="match status" value="1"/>
</dbReference>
<keyword evidence="8" id="KW-1185">Reference proteome</keyword>
<proteinExistence type="inferred from homology"/>
<evidence type="ECO:0000256" key="3">
    <source>
        <dbReference type="ARBA" id="ARBA00022946"/>
    </source>
</evidence>
<dbReference type="EMBL" id="JANBOI010000125">
    <property type="protein sequence ID" value="KAJ1733647.1"/>
    <property type="molecule type" value="Genomic_DNA"/>
</dbReference>
<sequence length="104" mass="11543">MLGRTHSPPRIPGTGTMSKTAKLTFLGSCVFAAGTIWFVHKAQGMERESMYQGVVRDQERKALRERNLREFDETRALHAELTKQQPDVGEGSAQEAAARTNEPA</sequence>
<feature type="transmembrane region" description="Helical" evidence="6">
    <location>
        <begin position="20"/>
        <end position="40"/>
    </location>
</feature>
<organism evidence="7 8">
    <name type="scientific">Coemansia biformis</name>
    <dbReference type="NCBI Taxonomy" id="1286918"/>
    <lineage>
        <taxon>Eukaryota</taxon>
        <taxon>Fungi</taxon>
        <taxon>Fungi incertae sedis</taxon>
        <taxon>Zoopagomycota</taxon>
        <taxon>Kickxellomycotina</taxon>
        <taxon>Kickxellomycetes</taxon>
        <taxon>Kickxellales</taxon>
        <taxon>Kickxellaceae</taxon>
        <taxon>Coemansia</taxon>
    </lineage>
</organism>
<feature type="region of interest" description="Disordered" evidence="5">
    <location>
        <begin position="79"/>
        <end position="104"/>
    </location>
</feature>
<evidence type="ECO:0000256" key="5">
    <source>
        <dbReference type="SAM" id="MobiDB-lite"/>
    </source>
</evidence>
<evidence type="ECO:0008006" key="9">
    <source>
        <dbReference type="Google" id="ProtNLM"/>
    </source>
</evidence>